<dbReference type="AlphaFoldDB" id="A0AAW2FYP6"/>
<gene>
    <name evidence="1" type="ORF">PUN28_008166</name>
</gene>
<dbReference type="Proteomes" id="UP001430953">
    <property type="component" value="Unassembled WGS sequence"/>
</dbReference>
<keyword evidence="2" id="KW-1185">Reference proteome</keyword>
<proteinExistence type="predicted"/>
<comment type="caution">
    <text evidence="1">The sequence shown here is derived from an EMBL/GenBank/DDBJ whole genome shotgun (WGS) entry which is preliminary data.</text>
</comment>
<sequence length="134" mass="15468">MSATFVSRNISIEITSVRVVVTKNLIYNIIYRVGRLLRGWHNLISREGYAKYRYLLRFVNVAKTLKLVPCGFFVRKLAEIVELEGPARVIGLLNGVPPAFLHLTTKHHRRKYFCGKKTGRSAGRRDVYTFDTLR</sequence>
<evidence type="ECO:0000313" key="1">
    <source>
        <dbReference type="EMBL" id="KAL0120325.1"/>
    </source>
</evidence>
<evidence type="ECO:0000313" key="2">
    <source>
        <dbReference type="Proteomes" id="UP001430953"/>
    </source>
</evidence>
<organism evidence="1 2">
    <name type="scientific">Cardiocondyla obscurior</name>
    <dbReference type="NCBI Taxonomy" id="286306"/>
    <lineage>
        <taxon>Eukaryota</taxon>
        <taxon>Metazoa</taxon>
        <taxon>Ecdysozoa</taxon>
        <taxon>Arthropoda</taxon>
        <taxon>Hexapoda</taxon>
        <taxon>Insecta</taxon>
        <taxon>Pterygota</taxon>
        <taxon>Neoptera</taxon>
        <taxon>Endopterygota</taxon>
        <taxon>Hymenoptera</taxon>
        <taxon>Apocrita</taxon>
        <taxon>Aculeata</taxon>
        <taxon>Formicoidea</taxon>
        <taxon>Formicidae</taxon>
        <taxon>Myrmicinae</taxon>
        <taxon>Cardiocondyla</taxon>
    </lineage>
</organism>
<accession>A0AAW2FYP6</accession>
<reference evidence="1 2" key="1">
    <citation type="submission" date="2023-03" db="EMBL/GenBank/DDBJ databases">
        <title>High recombination rates correlate with genetic variation in Cardiocondyla obscurior ants.</title>
        <authorList>
            <person name="Errbii M."/>
        </authorList>
    </citation>
    <scope>NUCLEOTIDE SEQUENCE [LARGE SCALE GENOMIC DNA]</scope>
    <source>
        <strain evidence="1">Alpha-2009</strain>
        <tissue evidence="1">Whole body</tissue>
    </source>
</reference>
<name>A0AAW2FYP6_9HYME</name>
<protein>
    <submittedName>
        <fullName evidence="1">Uncharacterized protein</fullName>
    </submittedName>
</protein>
<dbReference type="EMBL" id="JADYXP020000007">
    <property type="protein sequence ID" value="KAL0120325.1"/>
    <property type="molecule type" value="Genomic_DNA"/>
</dbReference>